<dbReference type="Proteomes" id="UP000051315">
    <property type="component" value="Unassembled WGS sequence"/>
</dbReference>
<dbReference type="InterPro" id="IPR050343">
    <property type="entry name" value="RsuA_PseudoU_synthase"/>
</dbReference>
<keyword evidence="3 5" id="KW-0413">Isomerase</keyword>
<evidence type="ECO:0000256" key="3">
    <source>
        <dbReference type="ARBA" id="ARBA00023235"/>
    </source>
</evidence>
<dbReference type="Pfam" id="PF01479">
    <property type="entry name" value="S4"/>
    <property type="match status" value="1"/>
</dbReference>
<keyword evidence="9" id="KW-1185">Reference proteome</keyword>
<feature type="domain" description="RNA-binding S4" evidence="7">
    <location>
        <begin position="1"/>
        <end position="38"/>
    </location>
</feature>
<dbReference type="AlphaFoldDB" id="A0A0R1VQN6"/>
<dbReference type="Gene3D" id="3.30.70.1560">
    <property type="entry name" value="Alpha-L RNA-binding motif"/>
    <property type="match status" value="1"/>
</dbReference>
<dbReference type="Pfam" id="PF00849">
    <property type="entry name" value="PseudoU_synth_2"/>
    <property type="match status" value="1"/>
</dbReference>
<dbReference type="InterPro" id="IPR020103">
    <property type="entry name" value="PsdUridine_synth_cat_dom_sf"/>
</dbReference>
<dbReference type="NCBIfam" id="TIGR00093">
    <property type="entry name" value="pseudouridine synthase"/>
    <property type="match status" value="1"/>
</dbReference>
<reference evidence="8 9" key="1">
    <citation type="journal article" date="2015" name="Genome Announc.">
        <title>Expanding the biotechnology potential of lactobacilli through comparative genomics of 213 strains and associated genera.</title>
        <authorList>
            <person name="Sun Z."/>
            <person name="Harris H.M."/>
            <person name="McCann A."/>
            <person name="Guo C."/>
            <person name="Argimon S."/>
            <person name="Zhang W."/>
            <person name="Yang X."/>
            <person name="Jeffery I.B."/>
            <person name="Cooney J.C."/>
            <person name="Kagawa T.F."/>
            <person name="Liu W."/>
            <person name="Song Y."/>
            <person name="Salvetti E."/>
            <person name="Wrobel A."/>
            <person name="Rasinkangas P."/>
            <person name="Parkhill J."/>
            <person name="Rea M.C."/>
            <person name="O'Sullivan O."/>
            <person name="Ritari J."/>
            <person name="Douillard F.P."/>
            <person name="Paul Ross R."/>
            <person name="Yang R."/>
            <person name="Briner A.E."/>
            <person name="Felis G.E."/>
            <person name="de Vos W.M."/>
            <person name="Barrangou R."/>
            <person name="Klaenhammer T.R."/>
            <person name="Caufield P.W."/>
            <person name="Cui Y."/>
            <person name="Zhang H."/>
            <person name="O'Toole P.W."/>
        </authorList>
    </citation>
    <scope>NUCLEOTIDE SEQUENCE [LARGE SCALE GENOMIC DNA]</scope>
    <source>
        <strain evidence="8 9">DSM 17758</strain>
    </source>
</reference>
<dbReference type="CDD" id="cd02553">
    <property type="entry name" value="PseudoU_synth_RsuA"/>
    <property type="match status" value="1"/>
</dbReference>
<dbReference type="PROSITE" id="PS01149">
    <property type="entry name" value="PSI_RSU"/>
    <property type="match status" value="1"/>
</dbReference>
<dbReference type="PATRIC" id="fig|1423735.3.peg.817"/>
<dbReference type="PANTHER" id="PTHR47683">
    <property type="entry name" value="PSEUDOURIDINE SYNTHASE FAMILY PROTEIN-RELATED"/>
    <property type="match status" value="1"/>
</dbReference>
<dbReference type="Gene3D" id="3.10.290.10">
    <property type="entry name" value="RNA-binding S4 domain"/>
    <property type="match status" value="1"/>
</dbReference>
<evidence type="ECO:0000313" key="9">
    <source>
        <dbReference type="Proteomes" id="UP000051315"/>
    </source>
</evidence>
<dbReference type="InterPro" id="IPR020094">
    <property type="entry name" value="TruA/RsuA/RluB/E/F_N"/>
</dbReference>
<organism evidence="8 9">
    <name type="scientific">Lapidilactobacillus concavus DSM 17758</name>
    <dbReference type="NCBI Taxonomy" id="1423735"/>
    <lineage>
        <taxon>Bacteria</taxon>
        <taxon>Bacillati</taxon>
        <taxon>Bacillota</taxon>
        <taxon>Bacilli</taxon>
        <taxon>Lactobacillales</taxon>
        <taxon>Lactobacillaceae</taxon>
        <taxon>Lapidilactobacillus</taxon>
    </lineage>
</organism>
<dbReference type="EMBL" id="AZFX01000094">
    <property type="protein sequence ID" value="KRM08104.1"/>
    <property type="molecule type" value="Genomic_DNA"/>
</dbReference>
<dbReference type="InterPro" id="IPR036986">
    <property type="entry name" value="S4_RNA-bd_sf"/>
</dbReference>
<evidence type="ECO:0000256" key="1">
    <source>
        <dbReference type="ARBA" id="ARBA00008348"/>
    </source>
</evidence>
<feature type="domain" description="Pseudouridine synthase RsuA/RluA-like" evidence="6">
    <location>
        <begin position="51"/>
        <end position="187"/>
    </location>
</feature>
<dbReference type="PROSITE" id="PS50889">
    <property type="entry name" value="S4"/>
    <property type="match status" value="1"/>
</dbReference>
<dbReference type="GO" id="GO:0005829">
    <property type="term" value="C:cytosol"/>
    <property type="evidence" value="ECO:0007669"/>
    <property type="project" value="UniProtKB-ARBA"/>
</dbReference>
<dbReference type="InterPro" id="IPR042092">
    <property type="entry name" value="PsdUridine_s_RsuA/RluB/E/F_cat"/>
</dbReference>
<evidence type="ECO:0000256" key="5">
    <source>
        <dbReference type="RuleBase" id="RU003887"/>
    </source>
</evidence>
<dbReference type="FunFam" id="3.30.70.1560:FF:000001">
    <property type="entry name" value="Pseudouridine synthase"/>
    <property type="match status" value="1"/>
</dbReference>
<dbReference type="Gene3D" id="3.30.70.580">
    <property type="entry name" value="Pseudouridine synthase I, catalytic domain, N-terminal subdomain"/>
    <property type="match status" value="1"/>
</dbReference>
<accession>A0A0R1VQN6</accession>
<dbReference type="GO" id="GO:0120159">
    <property type="term" value="F:rRNA pseudouridine synthase activity"/>
    <property type="evidence" value="ECO:0007669"/>
    <property type="project" value="UniProtKB-ARBA"/>
</dbReference>
<evidence type="ECO:0000256" key="4">
    <source>
        <dbReference type="PROSITE-ProRule" id="PRU00182"/>
    </source>
</evidence>
<sequence length="230" mass="25674">MGFGSRREVKLEIKKGRVRVNEVLVKDSSRAIQAADRVTVDGEVVNYAEFQYYVLNKPAGYLSATEDKHGQLTVMDLLTPELPHYADLAPVGRLDQDTTGLLLITNDGQLAHHLLQPKFHVTKTYRARVSGIVDDELIHLFEVGVKLSDFTTQPAGLEIVERNQSANESEVLVTIAEGKYHQVKRMLGVFNHDVVDLQRVAFGPLQLDESLEEGEYRALTADELAALKHV</sequence>
<comment type="caution">
    <text evidence="8">The sequence shown here is derived from an EMBL/GenBank/DDBJ whole genome shotgun (WGS) entry which is preliminary data.</text>
</comment>
<dbReference type="STRING" id="1423735.FC15_GL000786"/>
<dbReference type="InterPro" id="IPR006145">
    <property type="entry name" value="PsdUridine_synth_RsuA/RluA"/>
</dbReference>
<dbReference type="InterPro" id="IPR018496">
    <property type="entry name" value="PsdUridine_synth_RsuA/RluB_CS"/>
</dbReference>
<gene>
    <name evidence="8" type="ORF">FC15_GL000786</name>
</gene>
<dbReference type="GO" id="GO:0003723">
    <property type="term" value="F:RNA binding"/>
    <property type="evidence" value="ECO:0007669"/>
    <property type="project" value="UniProtKB-KW"/>
</dbReference>
<dbReference type="CDD" id="cd00165">
    <property type="entry name" value="S4"/>
    <property type="match status" value="1"/>
</dbReference>
<keyword evidence="2 4" id="KW-0694">RNA-binding</keyword>
<dbReference type="GO" id="GO:0000455">
    <property type="term" value="P:enzyme-directed rRNA pseudouridine synthesis"/>
    <property type="evidence" value="ECO:0007669"/>
    <property type="project" value="UniProtKB-ARBA"/>
</dbReference>
<proteinExistence type="inferred from homology"/>
<evidence type="ECO:0000313" key="8">
    <source>
        <dbReference type="EMBL" id="KRM08104.1"/>
    </source>
</evidence>
<dbReference type="InterPro" id="IPR002942">
    <property type="entry name" value="S4_RNA-bd"/>
</dbReference>
<comment type="similarity">
    <text evidence="1 5">Belongs to the pseudouridine synthase RsuA family.</text>
</comment>
<dbReference type="SUPFAM" id="SSF55120">
    <property type="entry name" value="Pseudouridine synthase"/>
    <property type="match status" value="1"/>
</dbReference>
<dbReference type="EC" id="5.4.99.-" evidence="5"/>
<dbReference type="PANTHER" id="PTHR47683:SF4">
    <property type="entry name" value="PSEUDOURIDINE SYNTHASE"/>
    <property type="match status" value="1"/>
</dbReference>
<evidence type="ECO:0000256" key="2">
    <source>
        <dbReference type="ARBA" id="ARBA00022884"/>
    </source>
</evidence>
<evidence type="ECO:0000259" key="6">
    <source>
        <dbReference type="Pfam" id="PF00849"/>
    </source>
</evidence>
<dbReference type="InterPro" id="IPR000748">
    <property type="entry name" value="PsdUridine_synth_RsuA/RluB/E/F"/>
</dbReference>
<dbReference type="SUPFAM" id="SSF55174">
    <property type="entry name" value="Alpha-L RNA-binding motif"/>
    <property type="match status" value="1"/>
</dbReference>
<evidence type="ECO:0000259" key="7">
    <source>
        <dbReference type="Pfam" id="PF01479"/>
    </source>
</evidence>
<name>A0A0R1VQN6_9LACO</name>
<protein>
    <recommendedName>
        <fullName evidence="5">Pseudouridine synthase</fullName>
        <ecNumber evidence="5">5.4.99.-</ecNumber>
    </recommendedName>
</protein>